<feature type="transmembrane region" description="Helical" evidence="1">
    <location>
        <begin position="47"/>
        <end position="64"/>
    </location>
</feature>
<sequence length="571" mass="64779">MIKQIQSTTRRLWTAWMSVQVEFQGRYSVDRLQRLASYSRSLKASRLLAILVLTPLPSLAISLLKELPPLSPPEAGVFNNEVFFVRSWLVLAFISGNVLIQMGQSAPRLKLTPRQVVLSALFASAVSVGIIVLLCVLTVFPLPFGLLIVAPPDVILTTACFVYISGPRWRADPTLWEDVKRQLSVFNCQVALTFIYPIYIYGFVSLTGIHQAMFVVILPIIQLIAKNWVSRQHTNHDLKPESVIFIVEVFNALYVSNALHNSSSWKTTAAIMTIDFLHFWMSMFDVIEALNEVKILMAKIPRSHPIAQESFVQIAMRILDIEATLKASRTDSTKNASWGLRMEKWVSSSNESKASSSRDASSTATRMIMGSGRKLSSNIARIFPIRFFHRRKWWQPRVRPTFAVEGHKVTRHPREELKLETIFSSKQRALFIRKSARVLFITEYLVLIEYAEVVLPIVYSVHEVILYNMPNRAFYPALADLSHAELLASVKNVLLYSSLEFVSLIMALAVLKRILQFSTLHQLAFVLETQAAMVQSKLTTLFVYVMQVPLVHLGTDFTFKFAWIHASDNTS</sequence>
<evidence type="ECO:0000256" key="1">
    <source>
        <dbReference type="SAM" id="Phobius"/>
    </source>
</evidence>
<dbReference type="OrthoDB" id="117077at2759"/>
<feature type="transmembrane region" description="Helical" evidence="1">
    <location>
        <begin position="185"/>
        <end position="203"/>
    </location>
</feature>
<organism evidence="2 3">
    <name type="scientific">Phytophthora nicotianae P1976</name>
    <dbReference type="NCBI Taxonomy" id="1317066"/>
    <lineage>
        <taxon>Eukaryota</taxon>
        <taxon>Sar</taxon>
        <taxon>Stramenopiles</taxon>
        <taxon>Oomycota</taxon>
        <taxon>Peronosporomycetes</taxon>
        <taxon>Peronosporales</taxon>
        <taxon>Peronosporaceae</taxon>
        <taxon>Phytophthora</taxon>
    </lineage>
</organism>
<dbReference type="Proteomes" id="UP000028582">
    <property type="component" value="Unassembled WGS sequence"/>
</dbReference>
<comment type="caution">
    <text evidence="2">The sequence shown here is derived from an EMBL/GenBank/DDBJ whole genome shotgun (WGS) entry which is preliminary data.</text>
</comment>
<keyword evidence="1" id="KW-1133">Transmembrane helix</keyword>
<protein>
    <submittedName>
        <fullName evidence="2">Uncharacterized protein</fullName>
    </submittedName>
</protein>
<evidence type="ECO:0000313" key="2">
    <source>
        <dbReference type="EMBL" id="ETO59633.1"/>
    </source>
</evidence>
<dbReference type="AlphaFoldDB" id="A0A080YZ22"/>
<accession>A0A080YZ22</accession>
<dbReference type="EMBL" id="ANJA01004072">
    <property type="protein sequence ID" value="ETO59633.1"/>
    <property type="molecule type" value="Genomic_DNA"/>
</dbReference>
<keyword evidence="1" id="KW-0812">Transmembrane</keyword>
<proteinExistence type="predicted"/>
<feature type="transmembrane region" description="Helical" evidence="1">
    <location>
        <begin position="116"/>
        <end position="140"/>
    </location>
</feature>
<reference evidence="2 3" key="1">
    <citation type="submission" date="2013-11" db="EMBL/GenBank/DDBJ databases">
        <title>The Genome Sequence of Phytophthora parasitica P1976.</title>
        <authorList>
            <consortium name="The Broad Institute Genomics Platform"/>
            <person name="Russ C."/>
            <person name="Tyler B."/>
            <person name="Panabieres F."/>
            <person name="Shan W."/>
            <person name="Tripathy S."/>
            <person name="Grunwald N."/>
            <person name="Machado M."/>
            <person name="Johnson C.S."/>
            <person name="Walker B."/>
            <person name="Young S."/>
            <person name="Zeng Q."/>
            <person name="Gargeya S."/>
            <person name="Fitzgerald M."/>
            <person name="Haas B."/>
            <person name="Abouelleil A."/>
            <person name="Allen A.W."/>
            <person name="Alvarado L."/>
            <person name="Arachchi H.M."/>
            <person name="Berlin A.M."/>
            <person name="Chapman S.B."/>
            <person name="Gainer-Dewar J."/>
            <person name="Goldberg J."/>
            <person name="Griggs A."/>
            <person name="Gujja S."/>
            <person name="Hansen M."/>
            <person name="Howarth C."/>
            <person name="Imamovic A."/>
            <person name="Ireland A."/>
            <person name="Larimer J."/>
            <person name="McCowan C."/>
            <person name="Murphy C."/>
            <person name="Pearson M."/>
            <person name="Poon T.W."/>
            <person name="Priest M."/>
            <person name="Roberts A."/>
            <person name="Saif S."/>
            <person name="Shea T."/>
            <person name="Sisk P."/>
            <person name="Sykes S."/>
            <person name="Wortman J."/>
            <person name="Nusbaum C."/>
            <person name="Birren B."/>
        </authorList>
    </citation>
    <scope>NUCLEOTIDE SEQUENCE [LARGE SCALE GENOMIC DNA]</scope>
    <source>
        <strain evidence="2 3">P1976</strain>
    </source>
</reference>
<feature type="transmembrane region" description="Helical" evidence="1">
    <location>
        <begin position="146"/>
        <end position="164"/>
    </location>
</feature>
<keyword evidence="1" id="KW-0472">Membrane</keyword>
<feature type="transmembrane region" description="Helical" evidence="1">
    <location>
        <begin position="84"/>
        <end position="104"/>
    </location>
</feature>
<evidence type="ECO:0000313" key="3">
    <source>
        <dbReference type="Proteomes" id="UP000028582"/>
    </source>
</evidence>
<gene>
    <name evidence="2" type="ORF">F444_22055</name>
</gene>
<name>A0A080YZ22_PHYNI</name>